<gene>
    <name evidence="2" type="ORF">Q8F55_004572</name>
</gene>
<evidence type="ECO:0000313" key="2">
    <source>
        <dbReference type="EMBL" id="KAL1410559.1"/>
    </source>
</evidence>
<feature type="compositionally biased region" description="Pro residues" evidence="1">
    <location>
        <begin position="293"/>
        <end position="308"/>
    </location>
</feature>
<accession>A0ABR3Q747</accession>
<reference evidence="2 3" key="1">
    <citation type="submission" date="2023-08" db="EMBL/GenBank/DDBJ databases">
        <title>Annotated Genome Sequence of Vanrija albida AlHP1.</title>
        <authorList>
            <person name="Herzog R."/>
        </authorList>
    </citation>
    <scope>NUCLEOTIDE SEQUENCE [LARGE SCALE GENOMIC DNA]</scope>
    <source>
        <strain evidence="2 3">AlHP1</strain>
    </source>
</reference>
<feature type="region of interest" description="Disordered" evidence="1">
    <location>
        <begin position="82"/>
        <end position="135"/>
    </location>
</feature>
<dbReference type="GeneID" id="95985615"/>
<dbReference type="Proteomes" id="UP001565368">
    <property type="component" value="Unassembled WGS sequence"/>
</dbReference>
<feature type="region of interest" description="Disordered" evidence="1">
    <location>
        <begin position="289"/>
        <end position="308"/>
    </location>
</feature>
<sequence length="446" mass="46463">MEQMIPGVVYNLAEAQHNARRSTPNLRHSIAADSYNPNLPSTPIMANASLHSPVPRRASTAPQAFSFVNYTEDDAEELMEAVAPSGGRGGGGTPQKSRQRKPSVLSSDDEFNPTPKARARHQSIPARKSSLKTVKSVGNLARPPSRLLSPISTDVAQASFAPNQTPMSAMAAATYSAPLVEPAPRTLRRYASANFSPSLSSVADVPDQLIDPQLRIGGIPDFGSNAQAPVPAWDGPSAGATVPPMCSTPLTPAPAQAFTFMRPGSPSLYVRIPQAAPHVSVTVSSESVAAPPAASPSMPPPNGFPPLPPLPTPRWAGALPSPDPSVPSPAAPTLHLDDVVKQGVTTDPYLLVTAPVRSPSPAFAWGAQSNRKVSDPLGELALNWHASLPPVAPSPINSAPPTPFLSVPGMSGYFMWVPEPGQPTGVLPIPAGVEQAAAVQDGQPPE</sequence>
<name>A0ABR3Q747_9TREE</name>
<proteinExistence type="predicted"/>
<dbReference type="RefSeq" id="XP_069210503.1">
    <property type="nucleotide sequence ID" value="XM_069353085.1"/>
</dbReference>
<evidence type="ECO:0000313" key="3">
    <source>
        <dbReference type="Proteomes" id="UP001565368"/>
    </source>
</evidence>
<comment type="caution">
    <text evidence="2">The sequence shown here is derived from an EMBL/GenBank/DDBJ whole genome shotgun (WGS) entry which is preliminary data.</text>
</comment>
<dbReference type="EMBL" id="JBBXJM010000003">
    <property type="protein sequence ID" value="KAL1410559.1"/>
    <property type="molecule type" value="Genomic_DNA"/>
</dbReference>
<organism evidence="2 3">
    <name type="scientific">Vanrija albida</name>
    <dbReference type="NCBI Taxonomy" id="181172"/>
    <lineage>
        <taxon>Eukaryota</taxon>
        <taxon>Fungi</taxon>
        <taxon>Dikarya</taxon>
        <taxon>Basidiomycota</taxon>
        <taxon>Agaricomycotina</taxon>
        <taxon>Tremellomycetes</taxon>
        <taxon>Trichosporonales</taxon>
        <taxon>Trichosporonaceae</taxon>
        <taxon>Vanrija</taxon>
    </lineage>
</organism>
<protein>
    <submittedName>
        <fullName evidence="2">Uncharacterized protein</fullName>
    </submittedName>
</protein>
<keyword evidence="3" id="KW-1185">Reference proteome</keyword>
<evidence type="ECO:0000256" key="1">
    <source>
        <dbReference type="SAM" id="MobiDB-lite"/>
    </source>
</evidence>